<accession>Q23DC6</accession>
<keyword evidence="3" id="KW-1185">Reference proteome</keyword>
<dbReference type="GO" id="GO:0005815">
    <property type="term" value="C:microtubule organizing center"/>
    <property type="evidence" value="ECO:0007669"/>
    <property type="project" value="TreeGrafter"/>
</dbReference>
<reference evidence="3" key="1">
    <citation type="journal article" date="2006" name="PLoS Biol.">
        <title>Macronuclear genome sequence of the ciliate Tetrahymena thermophila, a model eukaryote.</title>
        <authorList>
            <person name="Eisen J.A."/>
            <person name="Coyne R.S."/>
            <person name="Wu M."/>
            <person name="Wu D."/>
            <person name="Thiagarajan M."/>
            <person name="Wortman J.R."/>
            <person name="Badger J.H."/>
            <person name="Ren Q."/>
            <person name="Amedeo P."/>
            <person name="Jones K.M."/>
            <person name="Tallon L.J."/>
            <person name="Delcher A.L."/>
            <person name="Salzberg S.L."/>
            <person name="Silva J.C."/>
            <person name="Haas B.J."/>
            <person name="Majoros W.H."/>
            <person name="Farzad M."/>
            <person name="Carlton J.M."/>
            <person name="Smith R.K. Jr."/>
            <person name="Garg J."/>
            <person name="Pearlman R.E."/>
            <person name="Karrer K.M."/>
            <person name="Sun L."/>
            <person name="Manning G."/>
            <person name="Elde N.C."/>
            <person name="Turkewitz A.P."/>
            <person name="Asai D.J."/>
            <person name="Wilkes D.E."/>
            <person name="Wang Y."/>
            <person name="Cai H."/>
            <person name="Collins K."/>
            <person name="Stewart B.A."/>
            <person name="Lee S.R."/>
            <person name="Wilamowska K."/>
            <person name="Weinberg Z."/>
            <person name="Ruzzo W.L."/>
            <person name="Wloga D."/>
            <person name="Gaertig J."/>
            <person name="Frankel J."/>
            <person name="Tsao C.-C."/>
            <person name="Gorovsky M.A."/>
            <person name="Keeling P.J."/>
            <person name="Waller R.F."/>
            <person name="Patron N.J."/>
            <person name="Cherry J.M."/>
            <person name="Stover N.A."/>
            <person name="Krieger C.J."/>
            <person name="del Toro C."/>
            <person name="Ryder H.F."/>
            <person name="Williamson S.C."/>
            <person name="Barbeau R.A."/>
            <person name="Hamilton E.P."/>
            <person name="Orias E."/>
        </authorList>
    </citation>
    <scope>NUCLEOTIDE SEQUENCE [LARGE SCALE GENOMIC DNA]</scope>
    <source>
        <strain evidence="3">SB210</strain>
    </source>
</reference>
<protein>
    <submittedName>
        <fullName evidence="2">Progesterone immunomodulatory-binding factor 1, putative</fullName>
    </submittedName>
</protein>
<sequence length="843" mass="99319">MAAPNRQQDLLKLMKENNIDRNQFSEEELKLIENGGISLSESEVDIDHDSLRESLNSSRIMKQEIDINKIQNKKAQNVSFRSNPIVLHNTHVRMHPSEANSFSQNPPVNGPGIGFTSQTSAQLQELDALNLKAKYTSIISMLEKQNQFLNNEVQRMKVQFDQEKIIIHNDHKREEERLLNEIKNLRTKAIHIEGQIPLIKEALAQVRDMLSGLVPENVYLRLRDLPEKDLPTNEWILVNVWEMVYPFKKESELQKKEINRLRDELKRNGDKQSQLLSELEHTNRMLNDKDEDYKRHTLNYDNARRMLELELVKQQEELDIFREKASSYDELMRKFKQVEQEKLLLEEKIGFFNQDSDGKHVLSDVYKTTDDLRRKNDLLVQDKDYLTKENIQLHEKNKRLEDRIDRLEKDLIEAKDQAQEYLFQLLNHKNATTVDFEKRIHKEISELREKHAFEIETTKNNLVEIYEKQIRFLRDAKEEVDIKSESLTGQLREKQSAYEGLLIENRTLQKRVESDMAELRIQVRLKSEELERISNLYEENLTNIKAQRLENEMLREKMIVLRQEYYKAENSQKEEYAQLKAELAVSKEQLRNYELMEKEIDDAVMGLAGSSNPHDPDNIYMQTIQSAPTSNKRRIRQAINLAQRLQAKQKETELLQSQLKLKTEELEKAQEELRITRELVDRSSQPYSFVISQIEEKEKEILQYKQSLKKSDQDYQNLKAEYNVLREQYERVEGDVKKLLIRRENIQNIQTLLIRLAQADKDNVQSNVRDILQEIHEILSNKPNIDPIQYSQNTKTIPKKSADLNASRVDQNTSQYQSAYNQVQSSQSGIPAWASKLKSKLNK</sequence>
<dbReference type="HOGENOM" id="CLU_360361_0_0_1"/>
<dbReference type="RefSeq" id="XP_001014760.3">
    <property type="nucleotide sequence ID" value="XM_001014760.3"/>
</dbReference>
<evidence type="ECO:0000313" key="2">
    <source>
        <dbReference type="EMBL" id="EAR94684.3"/>
    </source>
</evidence>
<dbReference type="AlphaFoldDB" id="Q23DC6"/>
<dbReference type="InterPro" id="IPR026205">
    <property type="entry name" value="PIBF1"/>
</dbReference>
<proteinExistence type="predicted"/>
<keyword evidence="1" id="KW-0175">Coiled coil</keyword>
<name>Q23DC6_TETTS</name>
<feature type="coiled-coil region" evidence="1">
    <location>
        <begin position="248"/>
        <end position="348"/>
    </location>
</feature>
<feature type="coiled-coil region" evidence="1">
    <location>
        <begin position="383"/>
        <end position="424"/>
    </location>
</feature>
<feature type="coiled-coil region" evidence="1">
    <location>
        <begin position="463"/>
        <end position="596"/>
    </location>
</feature>
<dbReference type="STRING" id="312017.Q23DC6"/>
<dbReference type="eggNOG" id="ENOG502QRKC">
    <property type="taxonomic scope" value="Eukaryota"/>
</dbReference>
<gene>
    <name evidence="2" type="ORF">TTHERM_00047650</name>
</gene>
<feature type="coiled-coil region" evidence="1">
    <location>
        <begin position="132"/>
        <end position="188"/>
    </location>
</feature>
<dbReference type="Proteomes" id="UP000009168">
    <property type="component" value="Unassembled WGS sequence"/>
</dbReference>
<dbReference type="PANTHER" id="PTHR18950">
    <property type="entry name" value="PROGESTERONE-INDUCED BLOCKING FACTOR 1"/>
    <property type="match status" value="1"/>
</dbReference>
<feature type="coiled-coil region" evidence="1">
    <location>
        <begin position="645"/>
        <end position="774"/>
    </location>
</feature>
<dbReference type="KEGG" id="tet:TTHERM_00047650"/>
<organism evidence="2 3">
    <name type="scientific">Tetrahymena thermophila (strain SB210)</name>
    <dbReference type="NCBI Taxonomy" id="312017"/>
    <lineage>
        <taxon>Eukaryota</taxon>
        <taxon>Sar</taxon>
        <taxon>Alveolata</taxon>
        <taxon>Ciliophora</taxon>
        <taxon>Intramacronucleata</taxon>
        <taxon>Oligohymenophorea</taxon>
        <taxon>Hymenostomatida</taxon>
        <taxon>Tetrahymenina</taxon>
        <taxon>Tetrahymenidae</taxon>
        <taxon>Tetrahymena</taxon>
    </lineage>
</organism>
<dbReference type="EMBL" id="GG662712">
    <property type="protein sequence ID" value="EAR94684.3"/>
    <property type="molecule type" value="Genomic_DNA"/>
</dbReference>
<dbReference type="InParanoid" id="Q23DC6"/>
<dbReference type="GeneID" id="7833442"/>
<evidence type="ECO:0000313" key="3">
    <source>
        <dbReference type="Proteomes" id="UP000009168"/>
    </source>
</evidence>
<dbReference type="OrthoDB" id="299638at2759"/>
<dbReference type="PANTHER" id="PTHR18950:SF0">
    <property type="entry name" value="PROGESTERONE IMMUNOMODULATORY BINDING FACTOR 1"/>
    <property type="match status" value="1"/>
</dbReference>
<evidence type="ECO:0000256" key="1">
    <source>
        <dbReference type="SAM" id="Coils"/>
    </source>
</evidence>
<dbReference type="GO" id="GO:0060271">
    <property type="term" value="P:cilium assembly"/>
    <property type="evidence" value="ECO:0007669"/>
    <property type="project" value="TreeGrafter"/>
</dbReference>